<dbReference type="InterPro" id="IPR013320">
    <property type="entry name" value="ConA-like_dom_sf"/>
</dbReference>
<dbReference type="EMBL" id="MU853909">
    <property type="protein sequence ID" value="KAK3935765.1"/>
    <property type="molecule type" value="Genomic_DNA"/>
</dbReference>
<feature type="compositionally biased region" description="Basic and acidic residues" evidence="4">
    <location>
        <begin position="911"/>
        <end position="924"/>
    </location>
</feature>
<dbReference type="Pfam" id="PF12796">
    <property type="entry name" value="Ank_2"/>
    <property type="match status" value="3"/>
</dbReference>
<dbReference type="Pfam" id="PF24883">
    <property type="entry name" value="NPHP3_N"/>
    <property type="match status" value="1"/>
</dbReference>
<dbReference type="SUPFAM" id="SSF49899">
    <property type="entry name" value="Concanavalin A-like lectins/glucanases"/>
    <property type="match status" value="1"/>
</dbReference>
<reference evidence="7" key="1">
    <citation type="journal article" date="2023" name="Mol. Phylogenet. Evol.">
        <title>Genome-scale phylogeny and comparative genomics of the fungal order Sordariales.</title>
        <authorList>
            <person name="Hensen N."/>
            <person name="Bonometti L."/>
            <person name="Westerberg I."/>
            <person name="Brannstrom I.O."/>
            <person name="Guillou S."/>
            <person name="Cros-Aarteil S."/>
            <person name="Calhoun S."/>
            <person name="Haridas S."/>
            <person name="Kuo A."/>
            <person name="Mondo S."/>
            <person name="Pangilinan J."/>
            <person name="Riley R."/>
            <person name="LaButti K."/>
            <person name="Andreopoulos B."/>
            <person name="Lipzen A."/>
            <person name="Chen C."/>
            <person name="Yan M."/>
            <person name="Daum C."/>
            <person name="Ng V."/>
            <person name="Clum A."/>
            <person name="Steindorff A."/>
            <person name="Ohm R.A."/>
            <person name="Martin F."/>
            <person name="Silar P."/>
            <person name="Natvig D.O."/>
            <person name="Lalanne C."/>
            <person name="Gautier V."/>
            <person name="Ament-Velasquez S.L."/>
            <person name="Kruys A."/>
            <person name="Hutchinson M.I."/>
            <person name="Powell A.J."/>
            <person name="Barry K."/>
            <person name="Miller A.N."/>
            <person name="Grigoriev I.V."/>
            <person name="Debuchy R."/>
            <person name="Gladieux P."/>
            <person name="Hiltunen Thoren M."/>
            <person name="Johannesson H."/>
        </authorList>
    </citation>
    <scope>NUCLEOTIDE SEQUENCE [LARGE SCALE GENOMIC DNA]</scope>
    <source>
        <strain evidence="7">CBS 340.73</strain>
    </source>
</reference>
<dbReference type="Pfam" id="PF00622">
    <property type="entry name" value="SPRY"/>
    <property type="match status" value="1"/>
</dbReference>
<dbReference type="Pfam" id="PF00023">
    <property type="entry name" value="Ank"/>
    <property type="match status" value="2"/>
</dbReference>
<feature type="region of interest" description="Disordered" evidence="4">
    <location>
        <begin position="1701"/>
        <end position="1741"/>
    </location>
</feature>
<feature type="compositionally biased region" description="Acidic residues" evidence="4">
    <location>
        <begin position="925"/>
        <end position="938"/>
    </location>
</feature>
<keyword evidence="2 3" id="KW-0040">ANK repeat</keyword>
<feature type="region of interest" description="Disordered" evidence="4">
    <location>
        <begin position="683"/>
        <end position="705"/>
    </location>
</feature>
<dbReference type="InterPro" id="IPR003877">
    <property type="entry name" value="SPRY_dom"/>
</dbReference>
<evidence type="ECO:0000256" key="4">
    <source>
        <dbReference type="SAM" id="MobiDB-lite"/>
    </source>
</evidence>
<dbReference type="SMART" id="SM00248">
    <property type="entry name" value="ANK"/>
    <property type="match status" value="13"/>
</dbReference>
<dbReference type="PROSITE" id="PS50188">
    <property type="entry name" value="B302_SPRY"/>
    <property type="match status" value="1"/>
</dbReference>
<dbReference type="SUPFAM" id="SSF52540">
    <property type="entry name" value="P-loop containing nucleoside triphosphate hydrolases"/>
    <property type="match status" value="1"/>
</dbReference>
<feature type="repeat" description="ANK" evidence="3">
    <location>
        <begin position="1222"/>
        <end position="1254"/>
    </location>
</feature>
<evidence type="ECO:0000256" key="2">
    <source>
        <dbReference type="ARBA" id="ARBA00023043"/>
    </source>
</evidence>
<comment type="caution">
    <text evidence="6">The sequence shown here is derived from an EMBL/GenBank/DDBJ whole genome shotgun (WGS) entry which is preliminary data.</text>
</comment>
<protein>
    <submittedName>
        <fullName evidence="6">Ankyrin repeat-containing domain protein</fullName>
    </submittedName>
</protein>
<feature type="repeat" description="ANK" evidence="3">
    <location>
        <begin position="1048"/>
        <end position="1081"/>
    </location>
</feature>
<dbReference type="Gene3D" id="1.25.40.20">
    <property type="entry name" value="Ankyrin repeat-containing domain"/>
    <property type="match status" value="3"/>
</dbReference>
<dbReference type="InterPro" id="IPR002110">
    <property type="entry name" value="Ankyrin_rpt"/>
</dbReference>
<evidence type="ECO:0000256" key="3">
    <source>
        <dbReference type="PROSITE-ProRule" id="PRU00023"/>
    </source>
</evidence>
<dbReference type="InterPro" id="IPR044736">
    <property type="entry name" value="Gid1/RanBPM/SPLA_SPRY"/>
</dbReference>
<dbReference type="SUPFAM" id="SSF48403">
    <property type="entry name" value="Ankyrin repeat"/>
    <property type="match status" value="2"/>
</dbReference>
<organism evidence="6 7">
    <name type="scientific">Diplogelasinospora grovesii</name>
    <dbReference type="NCBI Taxonomy" id="303347"/>
    <lineage>
        <taxon>Eukaryota</taxon>
        <taxon>Fungi</taxon>
        <taxon>Dikarya</taxon>
        <taxon>Ascomycota</taxon>
        <taxon>Pezizomycotina</taxon>
        <taxon>Sordariomycetes</taxon>
        <taxon>Sordariomycetidae</taxon>
        <taxon>Sordariales</taxon>
        <taxon>Diplogelasinosporaceae</taxon>
        <taxon>Diplogelasinospora</taxon>
    </lineage>
</organism>
<feature type="compositionally biased region" description="Basic and acidic residues" evidence="4">
    <location>
        <begin position="1701"/>
        <end position="1740"/>
    </location>
</feature>
<feature type="repeat" description="ANK" evidence="3">
    <location>
        <begin position="1153"/>
        <end position="1187"/>
    </location>
</feature>
<feature type="repeat" description="ANK" evidence="3">
    <location>
        <begin position="1375"/>
        <end position="1407"/>
    </location>
</feature>
<gene>
    <name evidence="6" type="ORF">QBC46DRAFT_358014</name>
</gene>
<dbReference type="InterPro" id="IPR056884">
    <property type="entry name" value="NPHP3-like_N"/>
</dbReference>
<dbReference type="PROSITE" id="PS50088">
    <property type="entry name" value="ANK_REPEAT"/>
    <property type="match status" value="5"/>
</dbReference>
<feature type="compositionally biased region" description="Basic and acidic residues" evidence="4">
    <location>
        <begin position="690"/>
        <end position="705"/>
    </location>
</feature>
<dbReference type="InterPro" id="IPR001870">
    <property type="entry name" value="B30.2/SPRY"/>
</dbReference>
<feature type="region of interest" description="Disordered" evidence="4">
    <location>
        <begin position="814"/>
        <end position="941"/>
    </location>
</feature>
<evidence type="ECO:0000313" key="6">
    <source>
        <dbReference type="EMBL" id="KAK3935765.1"/>
    </source>
</evidence>
<keyword evidence="1" id="KW-0677">Repeat</keyword>
<dbReference type="Gene3D" id="2.60.120.920">
    <property type="match status" value="1"/>
</dbReference>
<evidence type="ECO:0000313" key="7">
    <source>
        <dbReference type="Proteomes" id="UP001303473"/>
    </source>
</evidence>
<dbReference type="InterPro" id="IPR027417">
    <property type="entry name" value="P-loop_NTPase"/>
</dbReference>
<dbReference type="Gene3D" id="3.40.50.300">
    <property type="entry name" value="P-loop containing nucleotide triphosphate hydrolases"/>
    <property type="match status" value="1"/>
</dbReference>
<name>A0AAN6S0A7_9PEZI</name>
<feature type="compositionally biased region" description="Basic and acidic residues" evidence="4">
    <location>
        <begin position="835"/>
        <end position="856"/>
    </location>
</feature>
<dbReference type="PANTHER" id="PTHR24198">
    <property type="entry name" value="ANKYRIN REPEAT AND PROTEIN KINASE DOMAIN-CONTAINING PROTEIN"/>
    <property type="match status" value="1"/>
</dbReference>
<dbReference type="Proteomes" id="UP001303473">
    <property type="component" value="Unassembled WGS sequence"/>
</dbReference>
<feature type="repeat" description="ANK" evidence="3">
    <location>
        <begin position="1255"/>
        <end position="1287"/>
    </location>
</feature>
<proteinExistence type="predicted"/>
<accession>A0AAN6S0A7</accession>
<feature type="domain" description="B30.2/SPRY" evidence="5">
    <location>
        <begin position="1491"/>
        <end position="1693"/>
    </location>
</feature>
<dbReference type="PANTHER" id="PTHR24198:SF165">
    <property type="entry name" value="ANKYRIN REPEAT-CONTAINING PROTEIN-RELATED"/>
    <property type="match status" value="1"/>
</dbReference>
<sequence length="1766" mass="196288">MASSGLYLEGLAQFRKTAQDLYRDAKDQELLGEFLRERTTPEETKSAAESLQSDASKKYGSRKIGDTVIPETWIANIMDNIQNFVAAGNYAMTAAPESVGLAWFAVKLTLSAIQNNYDLYTFFGTGLTDISEIMIIIPHYDRLYDERSSKGTGWKPSPIVEKLFKDLIATYAAVLDFSFSVKRHLTPGTLARLRHGFKDFFGLNKGKFEAKLSTIAELKRKILEESQAAFQDKALHQFEGVQGVVEAIESTVGKIRQFQSTLDRWHNEQTAQLASIQRSLEDLKTMTKPKTPWDFALQEFDKNREALKPLKETSEALEVALNKRFPGTCEWVFKDFRYTDWEKMQQNNLLCVTGQEGSGKSTVLASVVEHLGTGVSAESTVLLYFSCSTDDAGTNINTKLDYNADRICNTLLYQLYYLAAKGGSRGGGVEHDVSLLKACNEVFANPKSKKVSSILSKSSRDEDLPDFGDAFERIAVLLQKSVVIVLDGVDDLSDKDQDELSSKLQGLLDTPSPASTAPASHLATWIKVLLGCRLGRFGTNLYNLAVSTGFTTYTYIDVGAMNREDMDLVLTAALKTVSGLSLVEQEEAKTAMLEKAGPRFSYVTEIAIPFMREPFQRPLSRRLEALPDGMNEAYSEALRRMSPNYVDLLRMALTWTILAPVPPRAEEVMDAFQGVYNVAPPAAASGSDGDAGKEPREEPEGFSKPSRLEIDQLGDASGPFLLLYQDGGPDNHYLYLQDPVEVERFCVGSGEKDATAEEKHCGEQLCARCKSALPTSTTISVTHKEGHLQMALTCLRHLNNPLFQKRAGLVRKGDASQAASKAELKSEPDMMTLQENRRPEVDEHQDDRSESKRGESEEPNQVAEKETDQSAKESSTLAAEGETTGNQDQDSGYDSDGSEDDEDRGPIDLSNDGKIEALWRRPETETDGSGEEDDDDILLSDGMDRRPRYEIQYWPYHIRQAEEHHWTSREERAQSETWKAVMIELDKLAFSTPKIFAAWQAAYRDTNSFLSDIKATREPLHVAAYLGLVSWAEYLIVEHNKDPNELSDEYNALQAAASKADRPDMLRLLLEKGGDVNAENKHPSSAFYLWLWKDAGADRVRMMLDHGANPMIVDKLMSWTALHYFAWQGDDPEVLKLLLAYPQKPDINTKTEGGSTPLHVLLWRRDVPQDLLQAFIDNGADVNAEDFQSARPLQMASAWGELETLKILVARGVEDIDDPDNDGDTALHQAASRGYTECVRYLAENGAKVDVPNKRGRTALHHAAERGFTNCVQNLLDLGADPNHVDNHNRTPLFWASHGQSQDTASIILDELLERRLLVSEINKATKYGRTPLRQAAARGFDEIVQKILGVARLNSEGLNDGGNCLDVNAQDTKKGMTALHRAAWNGHVQCVKLLLDAHADVKIQDLQSRTALKLAYERWALASQQSSFEEIISLLMKQDPTATANDGELLAICAVNGSTRLLKELRRHGADLNRRDQYGWTPLELARKSGQDEAAKFLEQQSAWTRMLPGRWLNNPQQKGKGSVCDDGVTIAHTSDWICISSDKPLPPGLDKYYFEVTFPPRDEASQYLPERYPTVGIGFCTLGGVAIQFPGWPARPDAPSAKSWGYHGDDGLVMSSRGEKHRAPNEAERYGPGDTVGAGVDLGTRQIWFTKNGRKLDRTFDNIHGRLFPLLGLGLVSGMVKLTTNFTGPFHWVGAKEEQLDAQQDTDKDVTEDKEKDGTEVQEAAKEDENGGDADKMNSKMSMVQVAVITAEGIEEGMQKVEIR</sequence>
<dbReference type="SMART" id="SM00449">
    <property type="entry name" value="SPRY"/>
    <property type="match status" value="1"/>
</dbReference>
<evidence type="ECO:0000259" key="5">
    <source>
        <dbReference type="PROSITE" id="PS50188"/>
    </source>
</evidence>
<keyword evidence="7" id="KW-1185">Reference proteome</keyword>
<dbReference type="InterPro" id="IPR043136">
    <property type="entry name" value="B30.2/SPRY_sf"/>
</dbReference>
<dbReference type="PROSITE" id="PS50297">
    <property type="entry name" value="ANK_REP_REGION"/>
    <property type="match status" value="5"/>
</dbReference>
<feature type="compositionally biased region" description="Acidic residues" evidence="4">
    <location>
        <begin position="891"/>
        <end position="903"/>
    </location>
</feature>
<dbReference type="InterPro" id="IPR036770">
    <property type="entry name" value="Ankyrin_rpt-contain_sf"/>
</dbReference>
<evidence type="ECO:0000256" key="1">
    <source>
        <dbReference type="ARBA" id="ARBA00022737"/>
    </source>
</evidence>
<dbReference type="CDD" id="cd12885">
    <property type="entry name" value="SPRY_RanBP_like"/>
    <property type="match status" value="1"/>
</dbReference>